<dbReference type="EMBL" id="RKQG01000003">
    <property type="protein sequence ID" value="RPE28016.1"/>
    <property type="molecule type" value="Genomic_DNA"/>
</dbReference>
<sequence length="71" mass="7165">MDRRRSSAAPATATGPTTVTVATAALNGAHAACASAAAAAHCSAVEPSDRSTAATRHQRADTCFEVLMHTL</sequence>
<comment type="caution">
    <text evidence="1">The sequence shown here is derived from an EMBL/GenBank/DDBJ whole genome shotgun (WGS) entry which is preliminary data.</text>
</comment>
<evidence type="ECO:0000313" key="1">
    <source>
        <dbReference type="EMBL" id="RPE28016.1"/>
    </source>
</evidence>
<reference evidence="1 2" key="1">
    <citation type="submission" date="2018-11" db="EMBL/GenBank/DDBJ databases">
        <title>Sequencing the genomes of 1000 actinobacteria strains.</title>
        <authorList>
            <person name="Klenk H.-P."/>
        </authorList>
    </citation>
    <scope>NUCLEOTIDE SEQUENCE [LARGE SCALE GENOMIC DNA]</scope>
    <source>
        <strain evidence="1 2">DSM 44781</strain>
    </source>
</reference>
<gene>
    <name evidence="1" type="ORF">EDD38_7324</name>
</gene>
<protein>
    <submittedName>
        <fullName evidence="1">Uncharacterized protein</fullName>
    </submittedName>
</protein>
<dbReference type="AlphaFoldDB" id="A0A3N4R5X6"/>
<evidence type="ECO:0000313" key="2">
    <source>
        <dbReference type="Proteomes" id="UP000266906"/>
    </source>
</evidence>
<keyword evidence="2" id="KW-1185">Reference proteome</keyword>
<name>A0A3N4R5X6_9ACTN</name>
<organism evidence="1 2">
    <name type="scientific">Kitasatospora cineracea</name>
    <dbReference type="NCBI Taxonomy" id="88074"/>
    <lineage>
        <taxon>Bacteria</taxon>
        <taxon>Bacillati</taxon>
        <taxon>Actinomycetota</taxon>
        <taxon>Actinomycetes</taxon>
        <taxon>Kitasatosporales</taxon>
        <taxon>Streptomycetaceae</taxon>
        <taxon>Kitasatospora</taxon>
    </lineage>
</organism>
<dbReference type="Proteomes" id="UP000266906">
    <property type="component" value="Unassembled WGS sequence"/>
</dbReference>
<accession>A0A3N4R5X6</accession>
<proteinExistence type="predicted"/>